<dbReference type="GO" id="GO:0022857">
    <property type="term" value="F:transmembrane transporter activity"/>
    <property type="evidence" value="ECO:0007669"/>
    <property type="project" value="TreeGrafter"/>
</dbReference>
<dbReference type="Pfam" id="PF02687">
    <property type="entry name" value="FtsX"/>
    <property type="match status" value="2"/>
</dbReference>
<feature type="transmembrane region" description="Helical" evidence="6">
    <location>
        <begin position="799"/>
        <end position="818"/>
    </location>
</feature>
<keyword evidence="2" id="KW-1003">Cell membrane</keyword>
<protein>
    <submittedName>
        <fullName evidence="9">Putative ABC transport system permease protein</fullName>
    </submittedName>
</protein>
<dbReference type="GO" id="GO:0005886">
    <property type="term" value="C:plasma membrane"/>
    <property type="evidence" value="ECO:0007669"/>
    <property type="project" value="UniProtKB-SubCell"/>
</dbReference>
<dbReference type="InterPro" id="IPR047699">
    <property type="entry name" value="Permease_put_prefix"/>
</dbReference>
<feature type="transmembrane region" description="Helical" evidence="6">
    <location>
        <begin position="358"/>
        <end position="379"/>
    </location>
</feature>
<dbReference type="RefSeq" id="WP_090259979.1">
    <property type="nucleotide sequence ID" value="NZ_FOIR01000003.1"/>
</dbReference>
<dbReference type="Proteomes" id="UP000199437">
    <property type="component" value="Unassembled WGS sequence"/>
</dbReference>
<evidence type="ECO:0000313" key="9">
    <source>
        <dbReference type="EMBL" id="SEW37760.1"/>
    </source>
</evidence>
<keyword evidence="3 6" id="KW-0812">Transmembrane</keyword>
<keyword evidence="10" id="KW-1185">Reference proteome</keyword>
<dbReference type="OrthoDB" id="5933722at2"/>
<dbReference type="STRING" id="1267423.SAMN05216290_3340"/>
<dbReference type="AlphaFoldDB" id="A0A1I0RAV5"/>
<evidence type="ECO:0000256" key="3">
    <source>
        <dbReference type="ARBA" id="ARBA00022692"/>
    </source>
</evidence>
<comment type="subcellular location">
    <subcellularLocation>
        <location evidence="1">Cell membrane</location>
        <topology evidence="1">Multi-pass membrane protein</topology>
    </subcellularLocation>
</comment>
<keyword evidence="5 6" id="KW-0472">Membrane</keyword>
<dbReference type="GeneID" id="99988017"/>
<sequence>MKKVHPPKLARRLLRLLISEPLFDDFDGDLTELFWERAEAKGATAAKLHYYKDVLLSARNIDLKRKLKFHNPLVMYKNYLKIAFRNLLKYKGYSFINITGLALGMSACLLILLFVNNELNFDGFHEKKSKIYRLDEVQRFGTVSEQKVALSMYPMGPNILADYPEVVNFTRYWTAGRTLVEYNNKQVYMDKLVRVDTSFLQMFDFKLIEGSRADAFKDNLDVMISETLAKRIFGSEDPIGKTLKTSGENLVKVSGVFEDVPENSHLQFDALVGTGMWDSEQRQNGWGSNYLNTYLQLAPNADPSALEAKFDDFLVKYMGEETLEYYTLFLQPLTDVHLGSMDITHDYNNYNKFARSSVNIFLVLAFFVLLIASINFMNLSTARAATRSREVGVRKSIGAFKGQITRQFMVESVLLTFIALLIGFGLCALAIKPLNQIIDRELSMQLLFLPQHLLLIVATTVFIGFLSGIYPALVMSGFNPVLALKGAVSTSRKSFFRNALVVFQYAIAIAIIIGTVVATDQLNYMQNLNLGFEKDNVIAIQMYDDTNEKYDLLASEFNNLPNVTNVTATSQRLGNNLHQTSMQYRADTALIQGSSSFVVVDNNFFDFYKMEMVEGRALSDDYAADEAGLSFVINETLAQEIRQGNESVLGTKFHFGGADTLGQVVGVVKDFNYNKLSLKVEPLFMSKQDFGGWSEMNVKIKGESVKEALAEMEMVWTELFPQRPFEYKFLDEHIDEMYRSEQQLTKVISILSVLAIIIASLGLFGLASFTVRQRLKEMGIRKVLGASVQQIVMILSRKFTLLVIVAFAIAAPLTYYFMSDWLSSYAFSIKLGLGVFIIVGVGSWLIALLTVSLQSIRVAKSNPVKTLRVD</sequence>
<accession>A0A1I0RAV5</accession>
<dbReference type="InterPro" id="IPR003838">
    <property type="entry name" value="ABC3_permease_C"/>
</dbReference>
<feature type="transmembrane region" description="Helical" evidence="6">
    <location>
        <begin position="495"/>
        <end position="518"/>
    </location>
</feature>
<evidence type="ECO:0000259" key="8">
    <source>
        <dbReference type="Pfam" id="PF12704"/>
    </source>
</evidence>
<dbReference type="PANTHER" id="PTHR30572:SF18">
    <property type="entry name" value="ABC-TYPE MACROLIDE FAMILY EXPORT SYSTEM PERMEASE COMPONENT 2"/>
    <property type="match status" value="1"/>
</dbReference>
<name>A0A1I0RAV5_9BACT</name>
<proteinExistence type="predicted"/>
<dbReference type="EMBL" id="FOIR01000003">
    <property type="protein sequence ID" value="SEW37760.1"/>
    <property type="molecule type" value="Genomic_DNA"/>
</dbReference>
<evidence type="ECO:0000256" key="1">
    <source>
        <dbReference type="ARBA" id="ARBA00004651"/>
    </source>
</evidence>
<feature type="transmembrane region" description="Helical" evidence="6">
    <location>
        <begin position="747"/>
        <end position="771"/>
    </location>
</feature>
<evidence type="ECO:0000259" key="7">
    <source>
        <dbReference type="Pfam" id="PF02687"/>
    </source>
</evidence>
<dbReference type="PANTHER" id="PTHR30572">
    <property type="entry name" value="MEMBRANE COMPONENT OF TRANSPORTER-RELATED"/>
    <property type="match status" value="1"/>
</dbReference>
<evidence type="ECO:0000256" key="5">
    <source>
        <dbReference type="ARBA" id="ARBA00023136"/>
    </source>
</evidence>
<dbReference type="NCBIfam" id="NF038404">
    <property type="entry name" value="perm_prefix_2"/>
    <property type="match status" value="1"/>
</dbReference>
<keyword evidence="4 6" id="KW-1133">Transmembrane helix</keyword>
<feature type="transmembrane region" description="Helical" evidence="6">
    <location>
        <begin position="95"/>
        <end position="115"/>
    </location>
</feature>
<reference evidence="10" key="1">
    <citation type="submission" date="2016-10" db="EMBL/GenBank/DDBJ databases">
        <authorList>
            <person name="Varghese N."/>
            <person name="Submissions S."/>
        </authorList>
    </citation>
    <scope>NUCLEOTIDE SEQUENCE [LARGE SCALE GENOMIC DNA]</scope>
    <source>
        <strain evidence="10">CGMCC 1.12402</strain>
    </source>
</reference>
<feature type="transmembrane region" description="Helical" evidence="6">
    <location>
        <begin position="408"/>
        <end position="431"/>
    </location>
</feature>
<evidence type="ECO:0000313" key="10">
    <source>
        <dbReference type="Proteomes" id="UP000199437"/>
    </source>
</evidence>
<dbReference type="Pfam" id="PF12704">
    <property type="entry name" value="MacB_PCD"/>
    <property type="match status" value="2"/>
</dbReference>
<gene>
    <name evidence="9" type="ORF">SAMN05216290_3340</name>
</gene>
<feature type="domain" description="ABC3 transporter permease C-terminal" evidence="7">
    <location>
        <begin position="750"/>
        <end position="863"/>
    </location>
</feature>
<feature type="transmembrane region" description="Helical" evidence="6">
    <location>
        <begin position="451"/>
        <end position="474"/>
    </location>
</feature>
<evidence type="ECO:0000256" key="2">
    <source>
        <dbReference type="ARBA" id="ARBA00022475"/>
    </source>
</evidence>
<dbReference type="InterPro" id="IPR050250">
    <property type="entry name" value="Macrolide_Exporter_MacB"/>
</dbReference>
<feature type="domain" description="ABC3 transporter permease C-terminal" evidence="7">
    <location>
        <begin position="363"/>
        <end position="480"/>
    </location>
</feature>
<dbReference type="InterPro" id="IPR025857">
    <property type="entry name" value="MacB_PCD"/>
</dbReference>
<feature type="domain" description="MacB-like periplasmic core" evidence="8">
    <location>
        <begin position="506"/>
        <end position="712"/>
    </location>
</feature>
<feature type="transmembrane region" description="Helical" evidence="6">
    <location>
        <begin position="824"/>
        <end position="851"/>
    </location>
</feature>
<feature type="domain" description="MacB-like periplasmic core" evidence="8">
    <location>
        <begin position="94"/>
        <end position="311"/>
    </location>
</feature>
<organism evidence="9 10">
    <name type="scientific">Roseivirga pacifica</name>
    <dbReference type="NCBI Taxonomy" id="1267423"/>
    <lineage>
        <taxon>Bacteria</taxon>
        <taxon>Pseudomonadati</taxon>
        <taxon>Bacteroidota</taxon>
        <taxon>Cytophagia</taxon>
        <taxon>Cytophagales</taxon>
        <taxon>Roseivirgaceae</taxon>
        <taxon>Roseivirga</taxon>
    </lineage>
</organism>
<evidence type="ECO:0000256" key="4">
    <source>
        <dbReference type="ARBA" id="ARBA00022989"/>
    </source>
</evidence>
<evidence type="ECO:0000256" key="6">
    <source>
        <dbReference type="SAM" id="Phobius"/>
    </source>
</evidence>